<dbReference type="InterPro" id="IPR020094">
    <property type="entry name" value="TruA/RsuA/RluB/E/F_N"/>
</dbReference>
<keyword evidence="3 5" id="KW-0413">Isomerase</keyword>
<dbReference type="Gene3D" id="3.10.290.10">
    <property type="entry name" value="RNA-binding S4 domain"/>
    <property type="match status" value="1"/>
</dbReference>
<dbReference type="InterPro" id="IPR006145">
    <property type="entry name" value="PsdUridine_synth_RsuA/RluA"/>
</dbReference>
<dbReference type="PANTHER" id="PTHR47683:SF2">
    <property type="entry name" value="RNA-BINDING S4 DOMAIN-CONTAINING PROTEIN"/>
    <property type="match status" value="1"/>
</dbReference>
<evidence type="ECO:0000256" key="2">
    <source>
        <dbReference type="ARBA" id="ARBA00008348"/>
    </source>
</evidence>
<gene>
    <name evidence="7" type="ORF">CVT63_04895</name>
</gene>
<dbReference type="InterPro" id="IPR020103">
    <property type="entry name" value="PsdUridine_synth_cat_dom_sf"/>
</dbReference>
<dbReference type="InterPro" id="IPR000748">
    <property type="entry name" value="PsdUridine_synth_RsuA/RluB/E/F"/>
</dbReference>
<proteinExistence type="inferred from homology"/>
<dbReference type="InterPro" id="IPR050343">
    <property type="entry name" value="RsuA_PseudoU_synthase"/>
</dbReference>
<comment type="similarity">
    <text evidence="2 5">Belongs to the pseudouridine synthase RsuA family.</text>
</comment>
<evidence type="ECO:0000259" key="6">
    <source>
        <dbReference type="SMART" id="SM00363"/>
    </source>
</evidence>
<dbReference type="PANTHER" id="PTHR47683">
    <property type="entry name" value="PSEUDOURIDINE SYNTHASE FAMILY PROTEIN-RELATED"/>
    <property type="match status" value="1"/>
</dbReference>
<evidence type="ECO:0000256" key="1">
    <source>
        <dbReference type="ARBA" id="ARBA00000073"/>
    </source>
</evidence>
<comment type="catalytic activity">
    <reaction evidence="1">
        <text>a uridine in RNA = a pseudouridine in RNA</text>
        <dbReference type="Rhea" id="RHEA:48348"/>
        <dbReference type="Rhea" id="RHEA-COMP:12068"/>
        <dbReference type="Rhea" id="RHEA-COMP:12069"/>
        <dbReference type="ChEBI" id="CHEBI:65314"/>
        <dbReference type="ChEBI" id="CHEBI:65315"/>
    </reaction>
</comment>
<dbReference type="Gene3D" id="3.30.70.580">
    <property type="entry name" value="Pseudouridine synthase I, catalytic domain, N-terminal subdomain"/>
    <property type="match status" value="1"/>
</dbReference>
<dbReference type="EC" id="5.4.99.-" evidence="5"/>
<evidence type="ECO:0000313" key="8">
    <source>
        <dbReference type="Proteomes" id="UP000233654"/>
    </source>
</evidence>
<keyword evidence="4" id="KW-0694">RNA-binding</keyword>
<dbReference type="InterPro" id="IPR036986">
    <property type="entry name" value="S4_RNA-bd_sf"/>
</dbReference>
<dbReference type="PROSITE" id="PS01149">
    <property type="entry name" value="PSI_RSU"/>
    <property type="match status" value="1"/>
</dbReference>
<evidence type="ECO:0000256" key="5">
    <source>
        <dbReference type="RuleBase" id="RU003887"/>
    </source>
</evidence>
<dbReference type="NCBIfam" id="TIGR00093">
    <property type="entry name" value="pseudouridine synthase"/>
    <property type="match status" value="1"/>
</dbReference>
<dbReference type="SUPFAM" id="SSF55120">
    <property type="entry name" value="Pseudouridine synthase"/>
    <property type="match status" value="1"/>
</dbReference>
<dbReference type="GO" id="GO:0000455">
    <property type="term" value="P:enzyme-directed rRNA pseudouridine synthesis"/>
    <property type="evidence" value="ECO:0007669"/>
    <property type="project" value="UniProtKB-ARBA"/>
</dbReference>
<comment type="caution">
    <text evidence="7">The sequence shown here is derived from an EMBL/GenBank/DDBJ whole genome shotgun (WGS) entry which is preliminary data.</text>
</comment>
<dbReference type="InterPro" id="IPR018496">
    <property type="entry name" value="PsdUridine_synth_RsuA/RluB_CS"/>
</dbReference>
<dbReference type="FunFam" id="3.10.290.10:FF:000003">
    <property type="entry name" value="Pseudouridine synthase"/>
    <property type="match status" value="1"/>
</dbReference>
<accession>A0A2N3G5M5</accession>
<protein>
    <recommendedName>
        <fullName evidence="5">Pseudouridine synthase</fullName>
        <ecNumber evidence="5">5.4.99.-</ecNumber>
    </recommendedName>
</protein>
<dbReference type="Gene3D" id="3.30.70.1560">
    <property type="entry name" value="Alpha-L RNA-binding motif"/>
    <property type="match status" value="1"/>
</dbReference>
<dbReference type="CDD" id="cd00165">
    <property type="entry name" value="S4"/>
    <property type="match status" value="1"/>
</dbReference>
<dbReference type="SUPFAM" id="SSF55174">
    <property type="entry name" value="Alpha-L RNA-binding motif"/>
    <property type="match status" value="1"/>
</dbReference>
<dbReference type="Pfam" id="PF00849">
    <property type="entry name" value="PseudoU_synth_2"/>
    <property type="match status" value="1"/>
</dbReference>
<dbReference type="InterPro" id="IPR002942">
    <property type="entry name" value="S4_RNA-bd"/>
</dbReference>
<dbReference type="Proteomes" id="UP000233654">
    <property type="component" value="Unassembled WGS sequence"/>
</dbReference>
<dbReference type="GO" id="GO:0003723">
    <property type="term" value="F:RNA binding"/>
    <property type="evidence" value="ECO:0007669"/>
    <property type="project" value="UniProtKB-KW"/>
</dbReference>
<dbReference type="EMBL" id="PHEX01000037">
    <property type="protein sequence ID" value="PKQ28011.1"/>
    <property type="molecule type" value="Genomic_DNA"/>
</dbReference>
<dbReference type="AlphaFoldDB" id="A0A2N3G5M5"/>
<dbReference type="SMART" id="SM00363">
    <property type="entry name" value="S4"/>
    <property type="match status" value="1"/>
</dbReference>
<reference evidence="7 8" key="1">
    <citation type="journal article" date="2017" name="ISME J.">
        <title>Potential for microbial H2 and metal transformations associated with novel bacteria and archaea in deep terrestrial subsurface sediments.</title>
        <authorList>
            <person name="Hernsdorf A.W."/>
            <person name="Amano Y."/>
            <person name="Miyakawa K."/>
            <person name="Ise K."/>
            <person name="Suzuki Y."/>
            <person name="Anantharaman K."/>
            <person name="Probst A."/>
            <person name="Burstein D."/>
            <person name="Thomas B.C."/>
            <person name="Banfield J.F."/>
        </authorList>
    </citation>
    <scope>NUCLEOTIDE SEQUENCE [LARGE SCALE GENOMIC DNA]</scope>
    <source>
        <strain evidence="7">HGW-Actinobacteria-3</strain>
    </source>
</reference>
<evidence type="ECO:0000313" key="7">
    <source>
        <dbReference type="EMBL" id="PKQ28011.1"/>
    </source>
</evidence>
<dbReference type="InterPro" id="IPR042092">
    <property type="entry name" value="PsdUridine_s_RsuA/RluB/E/F_cat"/>
</dbReference>
<feature type="domain" description="RNA-binding S4" evidence="6">
    <location>
        <begin position="11"/>
        <end position="79"/>
    </location>
</feature>
<organism evidence="7 8">
    <name type="scientific">Candidatus Anoxymicrobium japonicum</name>
    <dbReference type="NCBI Taxonomy" id="2013648"/>
    <lineage>
        <taxon>Bacteria</taxon>
        <taxon>Bacillati</taxon>
        <taxon>Actinomycetota</taxon>
        <taxon>Candidatus Geothermincolia</taxon>
        <taxon>Candidatus Geothermincolales</taxon>
        <taxon>Candidatus Anoxymicrobiaceae</taxon>
        <taxon>Candidatus Anoxymicrobium</taxon>
    </lineage>
</organism>
<evidence type="ECO:0000256" key="3">
    <source>
        <dbReference type="ARBA" id="ARBA00023235"/>
    </source>
</evidence>
<dbReference type="Pfam" id="PF01479">
    <property type="entry name" value="S4"/>
    <property type="match status" value="1"/>
</dbReference>
<dbReference type="CDD" id="cd02870">
    <property type="entry name" value="PseudoU_synth_RsuA_like"/>
    <property type="match status" value="1"/>
</dbReference>
<evidence type="ECO:0000256" key="4">
    <source>
        <dbReference type="PROSITE-ProRule" id="PRU00182"/>
    </source>
</evidence>
<sequence length="250" mass="26959">MLTPVEDGKTEKVQKILSRAGVASRRAAETLILDGRVTVNGTVTSTGDRALAGHDVIAVDGITVQPDPDLKYFALNKPQGVISTASDPQGRPTVLDLLSDEPCSGVRVFPVGRLDMDSTGLMLLTNDGFLAHRLMHPKFGAPREYIVEVTPVPSGKDLKTLRGGLTLEDGDTGPARVSLLGKSGDRGQIKMIIHAGKKRQIRRSFEYMGYHVITLNRVRIGSLSLGNLKPGQARELLAPEVRELYGQTGI</sequence>
<dbReference type="GO" id="GO:0120159">
    <property type="term" value="F:rRNA pseudouridine synthase activity"/>
    <property type="evidence" value="ECO:0007669"/>
    <property type="project" value="UniProtKB-ARBA"/>
</dbReference>
<dbReference type="PROSITE" id="PS50889">
    <property type="entry name" value="S4"/>
    <property type="match status" value="1"/>
</dbReference>
<name>A0A2N3G5M5_9ACTN</name>